<reference evidence="2 3" key="1">
    <citation type="submission" date="2017-04" db="EMBL/GenBank/DDBJ databases">
        <title>Kefir bacterial isolates.</title>
        <authorList>
            <person name="Kim Y."/>
            <person name="Blasche S."/>
            <person name="Patil K.R."/>
        </authorList>
    </citation>
    <scope>NUCLEOTIDE SEQUENCE [LARGE SCALE GENOMIC DNA]</scope>
    <source>
        <strain evidence="2 3">KR-2</strain>
    </source>
</reference>
<feature type="region of interest" description="Disordered" evidence="1">
    <location>
        <begin position="55"/>
        <end position="88"/>
    </location>
</feature>
<keyword evidence="3" id="KW-1185">Reference proteome</keyword>
<dbReference type="EMBL" id="NDFP01000002">
    <property type="protein sequence ID" value="PAL28350.1"/>
    <property type="molecule type" value="Genomic_DNA"/>
</dbReference>
<dbReference type="AlphaFoldDB" id="A0A270BTJ6"/>
<accession>A0A270BTJ6</accession>
<dbReference type="RefSeq" id="WP_095350833.1">
    <property type="nucleotide sequence ID" value="NZ_NDFO01000001.1"/>
</dbReference>
<evidence type="ECO:0000256" key="1">
    <source>
        <dbReference type="SAM" id="MobiDB-lite"/>
    </source>
</evidence>
<organism evidence="2 3">
    <name type="scientific">Acetobacter syzygii</name>
    <dbReference type="NCBI Taxonomy" id="146476"/>
    <lineage>
        <taxon>Bacteria</taxon>
        <taxon>Pseudomonadati</taxon>
        <taxon>Pseudomonadota</taxon>
        <taxon>Alphaproteobacteria</taxon>
        <taxon>Acetobacterales</taxon>
        <taxon>Acetobacteraceae</taxon>
        <taxon>Acetobacter</taxon>
    </lineage>
</organism>
<dbReference type="STRING" id="1231343.Absy_014_096"/>
<dbReference type="Pfam" id="PF06676">
    <property type="entry name" value="DUF1178"/>
    <property type="match status" value="1"/>
</dbReference>
<name>A0A270BTJ6_9PROT</name>
<comment type="caution">
    <text evidence="2">The sequence shown here is derived from an EMBL/GenBank/DDBJ whole genome shotgun (WGS) entry which is preliminary data.</text>
</comment>
<protein>
    <recommendedName>
        <fullName evidence="4">DUF1178 domain-containing protein</fullName>
    </recommendedName>
</protein>
<dbReference type="PIRSF" id="PIRSF032131">
    <property type="entry name" value="UCP032131"/>
    <property type="match status" value="1"/>
</dbReference>
<dbReference type="OrthoDB" id="9799894at2"/>
<evidence type="ECO:0008006" key="4">
    <source>
        <dbReference type="Google" id="ProtNLM"/>
    </source>
</evidence>
<gene>
    <name evidence="2" type="ORF">B9K05_03455</name>
</gene>
<proteinExistence type="predicted"/>
<evidence type="ECO:0000313" key="3">
    <source>
        <dbReference type="Proteomes" id="UP000216033"/>
    </source>
</evidence>
<dbReference type="InterPro" id="IPR009562">
    <property type="entry name" value="DUF1178"/>
</dbReference>
<sequence>MICYRLRCANDHVFEGWYKDSSTFAMLRQKGLLSCMECGTSAVDQAPMAPAIVGRGRSDAKEVPEAAPQAPPPAGTHSIAAASAPHTPSVVPDALLGALREMRREVEEKCENVGRNFADEALRIHYGEAPERGIYGEMSETQREELEEEGVAFHNIPWVRDTDS</sequence>
<dbReference type="Proteomes" id="UP000216033">
    <property type="component" value="Unassembled WGS sequence"/>
</dbReference>
<evidence type="ECO:0000313" key="2">
    <source>
        <dbReference type="EMBL" id="PAL28350.1"/>
    </source>
</evidence>